<sequence length="52" mass="6135">MKNLRTTTKKISFRFLGKHRPQSADFWLEVGRRSDHRSEADASVYMSQGMYL</sequence>
<dbReference type="AlphaFoldDB" id="A0AAE9X8I6"/>
<reference evidence="1" key="1">
    <citation type="submission" date="2023-01" db="EMBL/GenBank/DDBJ databases">
        <title>Phages are important unrecognized players in the ecology of the oral pathogen Porphyromonas gingivalis.</title>
        <authorList>
            <person name="Matrishin C.B."/>
            <person name="Kauffman K.M."/>
        </authorList>
    </citation>
    <scope>NUCLEOTIDE SEQUENCE</scope>
    <source>
        <strain evidence="1">HG1691old</strain>
    </source>
</reference>
<evidence type="ECO:0000313" key="2">
    <source>
        <dbReference type="Proteomes" id="UP001179540"/>
    </source>
</evidence>
<dbReference type="Pfam" id="PF07877">
    <property type="entry name" value="DUF1661"/>
    <property type="match status" value="1"/>
</dbReference>
<proteinExistence type="predicted"/>
<name>A0AAE9X8I6_PORGN</name>
<gene>
    <name evidence="1" type="ORF">NY149_00635</name>
</gene>
<protein>
    <submittedName>
        <fullName evidence="1">DUF1661 domain-containing protein</fullName>
    </submittedName>
</protein>
<evidence type="ECO:0000313" key="1">
    <source>
        <dbReference type="EMBL" id="WCG00106.1"/>
    </source>
</evidence>
<dbReference type="InterPro" id="IPR012456">
    <property type="entry name" value="DUF1661"/>
</dbReference>
<dbReference type="EMBL" id="CP116613">
    <property type="protein sequence ID" value="WCG00106.1"/>
    <property type="molecule type" value="Genomic_DNA"/>
</dbReference>
<accession>A0AAE9X8I6</accession>
<dbReference type="RefSeq" id="WP_230455989.1">
    <property type="nucleotide sequence ID" value="NZ_BAABSI010000021.1"/>
</dbReference>
<dbReference type="Proteomes" id="UP001179540">
    <property type="component" value="Chromosome"/>
</dbReference>
<organism evidence="1 2">
    <name type="scientific">Porphyromonas gingivalis</name>
    <name type="common">Bacteroides gingivalis</name>
    <dbReference type="NCBI Taxonomy" id="837"/>
    <lineage>
        <taxon>Bacteria</taxon>
        <taxon>Pseudomonadati</taxon>
        <taxon>Bacteroidota</taxon>
        <taxon>Bacteroidia</taxon>
        <taxon>Bacteroidales</taxon>
        <taxon>Porphyromonadaceae</taxon>
        <taxon>Porphyromonas</taxon>
    </lineage>
</organism>